<evidence type="ECO:0000256" key="11">
    <source>
        <dbReference type="ARBA" id="ARBA00023049"/>
    </source>
</evidence>
<dbReference type="AlphaFoldDB" id="A0A8K0KL50"/>
<evidence type="ECO:0000256" key="14">
    <source>
        <dbReference type="ARBA" id="ARBA00069039"/>
    </source>
</evidence>
<dbReference type="Pfam" id="PF00246">
    <property type="entry name" value="Peptidase_M14"/>
    <property type="match status" value="1"/>
</dbReference>
<name>A0A8K0KL50_LADFU</name>
<comment type="similarity">
    <text evidence="3 15">Belongs to the peptidase M14 family.</text>
</comment>
<evidence type="ECO:0000256" key="16">
    <source>
        <dbReference type="SAM" id="SignalP"/>
    </source>
</evidence>
<evidence type="ECO:0000256" key="4">
    <source>
        <dbReference type="ARBA" id="ARBA00022525"/>
    </source>
</evidence>
<dbReference type="OrthoDB" id="3626597at2759"/>
<accession>A0A8K0KL50</accession>
<feature type="chain" id="PRO_5035462077" description="Zinc carboxypeptidase A 1" evidence="16">
    <location>
        <begin position="20"/>
        <end position="424"/>
    </location>
</feature>
<evidence type="ECO:0000313" key="19">
    <source>
        <dbReference type="Proteomes" id="UP000792457"/>
    </source>
</evidence>
<dbReference type="PROSITE" id="PS00132">
    <property type="entry name" value="CARBOXYPEPT_ZN_1"/>
    <property type="match status" value="1"/>
</dbReference>
<feature type="signal peptide" evidence="16">
    <location>
        <begin position="1"/>
        <end position="19"/>
    </location>
</feature>
<comment type="caution">
    <text evidence="18">The sequence shown here is derived from an EMBL/GenBank/DDBJ whole genome shotgun (WGS) entry which is preliminary data.</text>
</comment>
<proteinExistence type="inferred from homology"/>
<dbReference type="GO" id="GO:0008270">
    <property type="term" value="F:zinc ion binding"/>
    <property type="evidence" value="ECO:0007669"/>
    <property type="project" value="InterPro"/>
</dbReference>
<organism evidence="18 19">
    <name type="scientific">Ladona fulva</name>
    <name type="common">Scarce chaser dragonfly</name>
    <name type="synonym">Libellula fulva</name>
    <dbReference type="NCBI Taxonomy" id="123851"/>
    <lineage>
        <taxon>Eukaryota</taxon>
        <taxon>Metazoa</taxon>
        <taxon>Ecdysozoa</taxon>
        <taxon>Arthropoda</taxon>
        <taxon>Hexapoda</taxon>
        <taxon>Insecta</taxon>
        <taxon>Pterygota</taxon>
        <taxon>Palaeoptera</taxon>
        <taxon>Odonata</taxon>
        <taxon>Epiprocta</taxon>
        <taxon>Anisoptera</taxon>
        <taxon>Libelluloidea</taxon>
        <taxon>Libellulidae</taxon>
        <taxon>Ladona</taxon>
    </lineage>
</organism>
<dbReference type="GO" id="GO:0004181">
    <property type="term" value="F:metallocarboxypeptidase activity"/>
    <property type="evidence" value="ECO:0007669"/>
    <property type="project" value="InterPro"/>
</dbReference>
<evidence type="ECO:0000256" key="15">
    <source>
        <dbReference type="PROSITE-ProRule" id="PRU01379"/>
    </source>
</evidence>
<dbReference type="PANTHER" id="PTHR11705:SF153">
    <property type="entry name" value="ZINC CARBOXYPEPTIDASE A 1-LIKE PROTEIN"/>
    <property type="match status" value="1"/>
</dbReference>
<reference evidence="18" key="1">
    <citation type="submission" date="2013-04" db="EMBL/GenBank/DDBJ databases">
        <authorList>
            <person name="Qu J."/>
            <person name="Murali S.C."/>
            <person name="Bandaranaike D."/>
            <person name="Bellair M."/>
            <person name="Blankenburg K."/>
            <person name="Chao H."/>
            <person name="Dinh H."/>
            <person name="Doddapaneni H."/>
            <person name="Downs B."/>
            <person name="Dugan-Rocha S."/>
            <person name="Elkadiri S."/>
            <person name="Gnanaolivu R.D."/>
            <person name="Hernandez B."/>
            <person name="Javaid M."/>
            <person name="Jayaseelan J.C."/>
            <person name="Lee S."/>
            <person name="Li M."/>
            <person name="Ming W."/>
            <person name="Munidasa M."/>
            <person name="Muniz J."/>
            <person name="Nguyen L."/>
            <person name="Ongeri F."/>
            <person name="Osuji N."/>
            <person name="Pu L.-L."/>
            <person name="Puazo M."/>
            <person name="Qu C."/>
            <person name="Quiroz J."/>
            <person name="Raj R."/>
            <person name="Weissenberger G."/>
            <person name="Xin Y."/>
            <person name="Zou X."/>
            <person name="Han Y."/>
            <person name="Richards S."/>
            <person name="Worley K."/>
            <person name="Muzny D."/>
            <person name="Gibbs R."/>
        </authorList>
    </citation>
    <scope>NUCLEOTIDE SEQUENCE</scope>
    <source>
        <strain evidence="18">Sampled in the wild</strain>
    </source>
</reference>
<feature type="domain" description="Peptidase M14" evidence="17">
    <location>
        <begin position="126"/>
        <end position="418"/>
    </location>
</feature>
<feature type="active site" description="Proton donor/acceptor" evidence="15">
    <location>
        <position position="384"/>
    </location>
</feature>
<evidence type="ECO:0000256" key="3">
    <source>
        <dbReference type="ARBA" id="ARBA00005988"/>
    </source>
</evidence>
<evidence type="ECO:0000256" key="1">
    <source>
        <dbReference type="ARBA" id="ARBA00001947"/>
    </source>
</evidence>
<dbReference type="FunFam" id="3.40.630.10:FF:000040">
    <property type="entry name" value="zinc carboxypeptidase"/>
    <property type="match status" value="1"/>
</dbReference>
<dbReference type="SUPFAM" id="SSF53187">
    <property type="entry name" value="Zn-dependent exopeptidases"/>
    <property type="match status" value="1"/>
</dbReference>
<evidence type="ECO:0000256" key="8">
    <source>
        <dbReference type="ARBA" id="ARBA00022729"/>
    </source>
</evidence>
<comment type="cofactor">
    <cofactor evidence="1">
        <name>Zn(2+)</name>
        <dbReference type="ChEBI" id="CHEBI:29105"/>
    </cofactor>
</comment>
<comment type="subcellular location">
    <subcellularLocation>
        <location evidence="2">Secreted</location>
    </subcellularLocation>
</comment>
<keyword evidence="8 16" id="KW-0732">Signal</keyword>
<dbReference type="Gene3D" id="3.40.630.10">
    <property type="entry name" value="Zn peptidases"/>
    <property type="match status" value="1"/>
</dbReference>
<evidence type="ECO:0000256" key="2">
    <source>
        <dbReference type="ARBA" id="ARBA00004613"/>
    </source>
</evidence>
<dbReference type="InterPro" id="IPR003146">
    <property type="entry name" value="M14A_act_pep"/>
</dbReference>
<sequence>MRNMFKSLVLLAILATTLALPAQNIETVKARYDNYKVYRVIPTTKEQIKKLYEIEESGVGISFWRDPTHAGRPADILVPPHLIPQAHNVMNSLGLEYEIIIQDVQKLIDEVHPKTRQASGGMDWNDYHRLDEIYAWLDDLAAQNPDRVSIVIGGSTYEGRDIKGVKYTAGGQNKPIIFMDAGIHAREWISPAVQTYILNQVINSQDPSLRELVDAFDWYFFPVINPDGYEYSHESDRMWRKTRGPGNLFCKGTDANRNWGFQWSSAGASDNPCSETYHGSGPFSETETKTLSDFISTMGNDLVMYISLHSFSQLILFPYGYTDEHLPDYDNMLTVGNRAADALATRYGTQFVCGNIVETLYVASGSNLDWVKGNFNTPLTYVFELRDQGNYGFILPPDQIIPSGEEMVDAMMSLLKDAKTYRRI</sequence>
<evidence type="ECO:0000256" key="7">
    <source>
        <dbReference type="ARBA" id="ARBA00022723"/>
    </source>
</evidence>
<dbReference type="PANTHER" id="PTHR11705">
    <property type="entry name" value="PROTEASE FAMILY M14 CARBOXYPEPTIDASE A,B"/>
    <property type="match status" value="1"/>
</dbReference>
<dbReference type="CDD" id="cd03860">
    <property type="entry name" value="M14_CP_A-B_like"/>
    <property type="match status" value="1"/>
</dbReference>
<dbReference type="SUPFAM" id="SSF54897">
    <property type="entry name" value="Protease propeptides/inhibitors"/>
    <property type="match status" value="1"/>
</dbReference>
<evidence type="ECO:0000259" key="17">
    <source>
        <dbReference type="PROSITE" id="PS52035"/>
    </source>
</evidence>
<evidence type="ECO:0000256" key="5">
    <source>
        <dbReference type="ARBA" id="ARBA00022645"/>
    </source>
</evidence>
<dbReference type="GO" id="GO:0005615">
    <property type="term" value="C:extracellular space"/>
    <property type="evidence" value="ECO:0007669"/>
    <property type="project" value="TreeGrafter"/>
</dbReference>
<dbReference type="FunFam" id="3.30.70.340:FF:000002">
    <property type="entry name" value="Carboxypeptidase A"/>
    <property type="match status" value="1"/>
</dbReference>
<gene>
    <name evidence="18" type="ORF">J437_LFUL014878</name>
</gene>
<dbReference type="Gene3D" id="3.30.70.340">
    <property type="entry name" value="Metallocarboxypeptidase-like"/>
    <property type="match status" value="1"/>
</dbReference>
<reference evidence="18" key="2">
    <citation type="submission" date="2017-10" db="EMBL/GenBank/DDBJ databases">
        <title>Ladona fulva Genome sequencing and assembly.</title>
        <authorList>
            <person name="Murali S."/>
            <person name="Richards S."/>
            <person name="Bandaranaike D."/>
            <person name="Bellair M."/>
            <person name="Blankenburg K."/>
            <person name="Chao H."/>
            <person name="Dinh H."/>
            <person name="Doddapaneni H."/>
            <person name="Dugan-Rocha S."/>
            <person name="Elkadiri S."/>
            <person name="Gnanaolivu R."/>
            <person name="Hernandez B."/>
            <person name="Skinner E."/>
            <person name="Javaid M."/>
            <person name="Lee S."/>
            <person name="Li M."/>
            <person name="Ming W."/>
            <person name="Munidasa M."/>
            <person name="Muniz J."/>
            <person name="Nguyen L."/>
            <person name="Hughes D."/>
            <person name="Osuji N."/>
            <person name="Pu L.-L."/>
            <person name="Puazo M."/>
            <person name="Qu C."/>
            <person name="Quiroz J."/>
            <person name="Raj R."/>
            <person name="Weissenberger G."/>
            <person name="Xin Y."/>
            <person name="Zou X."/>
            <person name="Han Y."/>
            <person name="Worley K."/>
            <person name="Muzny D."/>
            <person name="Gibbs R."/>
        </authorList>
    </citation>
    <scope>NUCLEOTIDE SEQUENCE</scope>
    <source>
        <strain evidence="18">Sampled in the wild</strain>
    </source>
</reference>
<evidence type="ECO:0000256" key="10">
    <source>
        <dbReference type="ARBA" id="ARBA00022833"/>
    </source>
</evidence>
<dbReference type="PROSITE" id="PS00133">
    <property type="entry name" value="CARBOXYPEPT_ZN_2"/>
    <property type="match status" value="1"/>
</dbReference>
<keyword evidence="9" id="KW-0378">Hydrolase</keyword>
<dbReference type="InterPro" id="IPR057246">
    <property type="entry name" value="CARBOXYPEPT_ZN_1"/>
</dbReference>
<evidence type="ECO:0000256" key="12">
    <source>
        <dbReference type="ARBA" id="ARBA00023157"/>
    </source>
</evidence>
<keyword evidence="7" id="KW-0479">Metal-binding</keyword>
<keyword evidence="5" id="KW-0121">Carboxypeptidase</keyword>
<dbReference type="InterPro" id="IPR036990">
    <property type="entry name" value="M14A-like_propep"/>
</dbReference>
<dbReference type="Pfam" id="PF02244">
    <property type="entry name" value="Propep_M14"/>
    <property type="match status" value="1"/>
</dbReference>
<dbReference type="InterPro" id="IPR057247">
    <property type="entry name" value="CARBOXYPEPT_ZN_2"/>
</dbReference>
<evidence type="ECO:0000256" key="13">
    <source>
        <dbReference type="ARBA" id="ARBA00057299"/>
    </source>
</evidence>
<evidence type="ECO:0000256" key="9">
    <source>
        <dbReference type="ARBA" id="ARBA00022801"/>
    </source>
</evidence>
<keyword evidence="6" id="KW-0645">Protease</keyword>
<evidence type="ECO:0000313" key="18">
    <source>
        <dbReference type="EMBL" id="KAG8235620.1"/>
    </source>
</evidence>
<protein>
    <recommendedName>
        <fullName evidence="14">Zinc carboxypeptidase A 1</fullName>
    </recommendedName>
</protein>
<keyword evidence="19" id="KW-1185">Reference proteome</keyword>
<evidence type="ECO:0000256" key="6">
    <source>
        <dbReference type="ARBA" id="ARBA00022670"/>
    </source>
</evidence>
<dbReference type="SMART" id="SM00631">
    <property type="entry name" value="Zn_pept"/>
    <property type="match status" value="1"/>
</dbReference>
<dbReference type="PROSITE" id="PS52035">
    <property type="entry name" value="PEPTIDASE_M14"/>
    <property type="match status" value="1"/>
</dbReference>
<dbReference type="InterPro" id="IPR000834">
    <property type="entry name" value="Peptidase_M14"/>
</dbReference>
<dbReference type="PRINTS" id="PR00765">
    <property type="entry name" value="CRBOXYPTASEA"/>
</dbReference>
<keyword evidence="10" id="KW-0862">Zinc</keyword>
<dbReference type="EMBL" id="KZ308931">
    <property type="protein sequence ID" value="KAG8235620.1"/>
    <property type="molecule type" value="Genomic_DNA"/>
</dbReference>
<keyword evidence="12" id="KW-1015">Disulfide bond</keyword>
<dbReference type="Proteomes" id="UP000792457">
    <property type="component" value="Unassembled WGS sequence"/>
</dbReference>
<comment type="function">
    <text evidence="13">Involved in the digestion of the blood meal.</text>
</comment>
<keyword evidence="4" id="KW-0964">Secreted</keyword>
<dbReference type="GO" id="GO:0006508">
    <property type="term" value="P:proteolysis"/>
    <property type="evidence" value="ECO:0007669"/>
    <property type="project" value="UniProtKB-KW"/>
</dbReference>
<keyword evidence="11" id="KW-0482">Metalloprotease</keyword>